<reference evidence="2 3" key="1">
    <citation type="journal article" date="2019" name="Sci. Rep.">
        <title>Orb-weaving spider Araneus ventricosus genome elucidates the spidroin gene catalogue.</title>
        <authorList>
            <person name="Kono N."/>
            <person name="Nakamura H."/>
            <person name="Ohtoshi R."/>
            <person name="Moran D.A.P."/>
            <person name="Shinohara A."/>
            <person name="Yoshida Y."/>
            <person name="Fujiwara M."/>
            <person name="Mori M."/>
            <person name="Tomita M."/>
            <person name="Arakawa K."/>
        </authorList>
    </citation>
    <scope>NUCLEOTIDE SEQUENCE [LARGE SCALE GENOMIC DNA]</scope>
</reference>
<feature type="chain" id="PRO_5021258380" description="Secreted protein" evidence="1">
    <location>
        <begin position="20"/>
        <end position="118"/>
    </location>
</feature>
<accession>A0A4Y2T8D1</accession>
<evidence type="ECO:0000313" key="3">
    <source>
        <dbReference type="Proteomes" id="UP000499080"/>
    </source>
</evidence>
<sequence>MTVALTVLVFLELSKCVTSEGPGPCFRPKVAKLYGSFICVIYRTELLDRAAENRPDFVINAKLRAHAKRDVSILQHFKRRIIALSLSLIAVVSKHKCWHKQNTNFFIRIQCLETRVHI</sequence>
<evidence type="ECO:0008006" key="4">
    <source>
        <dbReference type="Google" id="ProtNLM"/>
    </source>
</evidence>
<evidence type="ECO:0000313" key="2">
    <source>
        <dbReference type="EMBL" id="GBN96894.1"/>
    </source>
</evidence>
<keyword evidence="1" id="KW-0732">Signal</keyword>
<dbReference type="EMBL" id="BGPR01026855">
    <property type="protein sequence ID" value="GBN96894.1"/>
    <property type="molecule type" value="Genomic_DNA"/>
</dbReference>
<name>A0A4Y2T8D1_ARAVE</name>
<organism evidence="2 3">
    <name type="scientific">Araneus ventricosus</name>
    <name type="common">Orbweaver spider</name>
    <name type="synonym">Epeira ventricosa</name>
    <dbReference type="NCBI Taxonomy" id="182803"/>
    <lineage>
        <taxon>Eukaryota</taxon>
        <taxon>Metazoa</taxon>
        <taxon>Ecdysozoa</taxon>
        <taxon>Arthropoda</taxon>
        <taxon>Chelicerata</taxon>
        <taxon>Arachnida</taxon>
        <taxon>Araneae</taxon>
        <taxon>Araneomorphae</taxon>
        <taxon>Entelegynae</taxon>
        <taxon>Araneoidea</taxon>
        <taxon>Araneidae</taxon>
        <taxon>Araneus</taxon>
    </lineage>
</organism>
<dbReference type="AlphaFoldDB" id="A0A4Y2T8D1"/>
<proteinExistence type="predicted"/>
<dbReference type="Proteomes" id="UP000499080">
    <property type="component" value="Unassembled WGS sequence"/>
</dbReference>
<keyword evidence="3" id="KW-1185">Reference proteome</keyword>
<evidence type="ECO:0000256" key="1">
    <source>
        <dbReference type="SAM" id="SignalP"/>
    </source>
</evidence>
<feature type="signal peptide" evidence="1">
    <location>
        <begin position="1"/>
        <end position="19"/>
    </location>
</feature>
<protein>
    <recommendedName>
        <fullName evidence="4">Secreted protein</fullName>
    </recommendedName>
</protein>
<gene>
    <name evidence="2" type="ORF">AVEN_212214_1</name>
</gene>
<comment type="caution">
    <text evidence="2">The sequence shown here is derived from an EMBL/GenBank/DDBJ whole genome shotgun (WGS) entry which is preliminary data.</text>
</comment>